<dbReference type="InterPro" id="IPR005123">
    <property type="entry name" value="Oxoglu/Fe-dep_dioxygenase_dom"/>
</dbReference>
<dbReference type="InterPro" id="IPR044862">
    <property type="entry name" value="Pro_4_hyd_alph_FE2OG_OXY"/>
</dbReference>
<comment type="cofactor">
    <cofactor evidence="1">
        <name>L-ascorbate</name>
        <dbReference type="ChEBI" id="CHEBI:38290"/>
    </cofactor>
</comment>
<dbReference type="OrthoDB" id="255432at2"/>
<comment type="caution">
    <text evidence="8">The sequence shown here is derived from an EMBL/GenBank/DDBJ whole genome shotgun (WGS) entry which is preliminary data.</text>
</comment>
<proteinExistence type="predicted"/>
<dbReference type="SMART" id="SM00702">
    <property type="entry name" value="P4Hc"/>
    <property type="match status" value="1"/>
</dbReference>
<keyword evidence="2" id="KW-0479">Metal-binding</keyword>
<dbReference type="EMBL" id="PDOA01000001">
    <property type="protein sequence ID" value="PWC30369.1"/>
    <property type="molecule type" value="Genomic_DNA"/>
</dbReference>
<keyword evidence="6" id="KW-0408">Iron</keyword>
<keyword evidence="9" id="KW-1185">Reference proteome</keyword>
<evidence type="ECO:0000256" key="3">
    <source>
        <dbReference type="ARBA" id="ARBA00022896"/>
    </source>
</evidence>
<dbReference type="RefSeq" id="WP_109514942.1">
    <property type="nucleotide sequence ID" value="NZ_PDOA01000001.1"/>
</dbReference>
<name>A0A2U1V8W6_9PROT</name>
<evidence type="ECO:0000256" key="2">
    <source>
        <dbReference type="ARBA" id="ARBA00022723"/>
    </source>
</evidence>
<keyword evidence="5" id="KW-0560">Oxidoreductase</keyword>
<keyword evidence="4" id="KW-0223">Dioxygenase</keyword>
<evidence type="ECO:0000256" key="1">
    <source>
        <dbReference type="ARBA" id="ARBA00001961"/>
    </source>
</evidence>
<evidence type="ECO:0000256" key="5">
    <source>
        <dbReference type="ARBA" id="ARBA00023002"/>
    </source>
</evidence>
<evidence type="ECO:0000256" key="6">
    <source>
        <dbReference type="ARBA" id="ARBA00023004"/>
    </source>
</evidence>
<dbReference type="Gene3D" id="2.60.120.620">
    <property type="entry name" value="q2cbj1_9rhob like domain"/>
    <property type="match status" value="1"/>
</dbReference>
<evidence type="ECO:0000256" key="4">
    <source>
        <dbReference type="ARBA" id="ARBA00022964"/>
    </source>
</evidence>
<evidence type="ECO:0000313" key="9">
    <source>
        <dbReference type="Proteomes" id="UP000245048"/>
    </source>
</evidence>
<dbReference type="AlphaFoldDB" id="A0A2U1V8W6"/>
<dbReference type="GO" id="GO:0016705">
    <property type="term" value="F:oxidoreductase activity, acting on paired donors, with incorporation or reduction of molecular oxygen"/>
    <property type="evidence" value="ECO:0007669"/>
    <property type="project" value="InterPro"/>
</dbReference>
<evidence type="ECO:0000313" key="8">
    <source>
        <dbReference type="EMBL" id="PWC30369.1"/>
    </source>
</evidence>
<dbReference type="GO" id="GO:0031418">
    <property type="term" value="F:L-ascorbic acid binding"/>
    <property type="evidence" value="ECO:0007669"/>
    <property type="project" value="UniProtKB-KW"/>
</dbReference>
<accession>A0A2U1V8W6</accession>
<dbReference type="GO" id="GO:0005506">
    <property type="term" value="F:iron ion binding"/>
    <property type="evidence" value="ECO:0007669"/>
    <property type="project" value="InterPro"/>
</dbReference>
<sequence>MAQTPLTNTLLPGDLLPPIALPDAAGEAVDLFHQSLAGLSCVLVLGRPPARPEAAQARAAALDARLFLVAPQRPDGAARREDAPRRLFDPERRLFNAFGLPEGGVAVISPRGRLAFLQAGEGALEAALEALPRPAAAPPVIRRGGAPVLLVPGVLEPALIAALLAHWEKGEKSHDRVASTTGQGAAAGIKRRTDVWLDDRALYATFRQRLERRVLPELWRAFRFRAASFEAPRLGCYDAANAGGFGAHRDNRTPFTAHRRFAMSLNLNSGEYQGGALRFPEFGPDLYEPEAGGAALFCCDLLHEAQPVTQGRRFALFTFLTDAAGAEQEKRLIAEREAAGERGVAIR</sequence>
<dbReference type="InterPro" id="IPR006620">
    <property type="entry name" value="Pro_4_hyd_alph"/>
</dbReference>
<dbReference type="Pfam" id="PF13640">
    <property type="entry name" value="2OG-FeII_Oxy_3"/>
    <property type="match status" value="1"/>
</dbReference>
<dbReference type="GO" id="GO:0051213">
    <property type="term" value="F:dioxygenase activity"/>
    <property type="evidence" value="ECO:0007669"/>
    <property type="project" value="UniProtKB-KW"/>
</dbReference>
<dbReference type="PROSITE" id="PS51471">
    <property type="entry name" value="FE2OG_OXY"/>
    <property type="match status" value="1"/>
</dbReference>
<keyword evidence="3" id="KW-0847">Vitamin C</keyword>
<evidence type="ECO:0000259" key="7">
    <source>
        <dbReference type="PROSITE" id="PS51471"/>
    </source>
</evidence>
<feature type="domain" description="Fe2OG dioxygenase" evidence="7">
    <location>
        <begin position="228"/>
        <end position="322"/>
    </location>
</feature>
<reference evidence="9" key="1">
    <citation type="submission" date="2017-10" db="EMBL/GenBank/DDBJ databases">
        <authorList>
            <person name="Toshchakov S.V."/>
            <person name="Goeva M.A."/>
        </authorList>
    </citation>
    <scope>NUCLEOTIDE SEQUENCE [LARGE SCALE GENOMIC DNA]</scope>
    <source>
        <strain evidence="9">JR1/69-1-13</strain>
    </source>
</reference>
<dbReference type="Proteomes" id="UP000245048">
    <property type="component" value="Unassembled WGS sequence"/>
</dbReference>
<protein>
    <recommendedName>
        <fullName evidence="7">Fe2OG dioxygenase domain-containing protein</fullName>
    </recommendedName>
</protein>
<gene>
    <name evidence="8" type="ORF">CR165_00165</name>
</gene>
<organism evidence="8 9">
    <name type="scientific">Teichococcus aestuarii</name>
    <dbReference type="NCBI Taxonomy" id="568898"/>
    <lineage>
        <taxon>Bacteria</taxon>
        <taxon>Pseudomonadati</taxon>
        <taxon>Pseudomonadota</taxon>
        <taxon>Alphaproteobacteria</taxon>
        <taxon>Acetobacterales</taxon>
        <taxon>Roseomonadaceae</taxon>
        <taxon>Roseomonas</taxon>
    </lineage>
</organism>